<feature type="transmembrane region" description="Helical" evidence="6">
    <location>
        <begin position="7"/>
        <end position="27"/>
    </location>
</feature>
<evidence type="ECO:0000256" key="5">
    <source>
        <dbReference type="ARBA" id="ARBA00023136"/>
    </source>
</evidence>
<comment type="subcellular location">
    <subcellularLocation>
        <location evidence="1">Cell membrane</location>
        <topology evidence="1">Multi-pass membrane protein</topology>
    </subcellularLocation>
</comment>
<accession>A0A5R9L441</accession>
<dbReference type="GO" id="GO:0005886">
    <property type="term" value="C:plasma membrane"/>
    <property type="evidence" value="ECO:0007669"/>
    <property type="project" value="UniProtKB-SubCell"/>
</dbReference>
<name>A0A5R9L441_9BACT</name>
<dbReference type="EMBL" id="VCEJ01000002">
    <property type="protein sequence ID" value="TLV03336.1"/>
    <property type="molecule type" value="Genomic_DNA"/>
</dbReference>
<keyword evidence="3 6" id="KW-0812">Transmembrane</keyword>
<evidence type="ECO:0000256" key="2">
    <source>
        <dbReference type="ARBA" id="ARBA00022475"/>
    </source>
</evidence>
<dbReference type="PANTHER" id="PTHR40277:SF1">
    <property type="entry name" value="BLL5419 PROTEIN"/>
    <property type="match status" value="1"/>
</dbReference>
<feature type="transmembrane region" description="Helical" evidence="6">
    <location>
        <begin position="159"/>
        <end position="176"/>
    </location>
</feature>
<feature type="transmembrane region" description="Helical" evidence="6">
    <location>
        <begin position="283"/>
        <end position="302"/>
    </location>
</feature>
<dbReference type="AlphaFoldDB" id="A0A5R9L441"/>
<feature type="transmembrane region" description="Helical" evidence="6">
    <location>
        <begin position="47"/>
        <end position="68"/>
    </location>
</feature>
<feature type="transmembrane region" description="Helical" evidence="6">
    <location>
        <begin position="124"/>
        <end position="147"/>
    </location>
</feature>
<organism evidence="7 8">
    <name type="scientific">Dyadobacter luticola</name>
    <dbReference type="NCBI Taxonomy" id="1979387"/>
    <lineage>
        <taxon>Bacteria</taxon>
        <taxon>Pseudomonadati</taxon>
        <taxon>Bacteroidota</taxon>
        <taxon>Cytophagia</taxon>
        <taxon>Cytophagales</taxon>
        <taxon>Spirosomataceae</taxon>
        <taxon>Dyadobacter</taxon>
    </lineage>
</organism>
<evidence type="ECO:0000256" key="6">
    <source>
        <dbReference type="SAM" id="Phobius"/>
    </source>
</evidence>
<evidence type="ECO:0000256" key="3">
    <source>
        <dbReference type="ARBA" id="ARBA00022692"/>
    </source>
</evidence>
<evidence type="ECO:0000313" key="7">
    <source>
        <dbReference type="EMBL" id="TLV03336.1"/>
    </source>
</evidence>
<dbReference type="Pfam" id="PF03706">
    <property type="entry name" value="LPG_synthase_TM"/>
    <property type="match status" value="1"/>
</dbReference>
<evidence type="ECO:0000256" key="4">
    <source>
        <dbReference type="ARBA" id="ARBA00022989"/>
    </source>
</evidence>
<protein>
    <submittedName>
        <fullName evidence="7">Flippase-like domain-containing protein</fullName>
    </submittedName>
</protein>
<dbReference type="Proteomes" id="UP000306402">
    <property type="component" value="Unassembled WGS sequence"/>
</dbReference>
<keyword evidence="2" id="KW-1003">Cell membrane</keyword>
<feature type="transmembrane region" description="Helical" evidence="6">
    <location>
        <begin position="220"/>
        <end position="241"/>
    </location>
</feature>
<dbReference type="PANTHER" id="PTHR40277">
    <property type="entry name" value="BLL5419 PROTEIN"/>
    <property type="match status" value="1"/>
</dbReference>
<feature type="transmembrane region" description="Helical" evidence="6">
    <location>
        <begin position="308"/>
        <end position="325"/>
    </location>
</feature>
<keyword evidence="4 6" id="KW-1133">Transmembrane helix</keyword>
<keyword evidence="8" id="KW-1185">Reference proteome</keyword>
<keyword evidence="5 6" id="KW-0472">Membrane</keyword>
<dbReference type="OrthoDB" id="1016056at2"/>
<reference evidence="7 8" key="1">
    <citation type="submission" date="2019-05" db="EMBL/GenBank/DDBJ databases">
        <authorList>
            <person name="Qu J.-H."/>
        </authorList>
    </citation>
    <scope>NUCLEOTIDE SEQUENCE [LARGE SCALE GENOMIC DNA]</scope>
    <source>
        <strain evidence="7 8">T17</strain>
    </source>
</reference>
<comment type="caution">
    <text evidence="7">The sequence shown here is derived from an EMBL/GenBank/DDBJ whole genome shotgun (WGS) entry which is preliminary data.</text>
</comment>
<evidence type="ECO:0000256" key="1">
    <source>
        <dbReference type="ARBA" id="ARBA00004651"/>
    </source>
</evidence>
<proteinExistence type="predicted"/>
<dbReference type="InterPro" id="IPR022791">
    <property type="entry name" value="L-PG_synthase/AglD"/>
</dbReference>
<evidence type="ECO:0000313" key="8">
    <source>
        <dbReference type="Proteomes" id="UP000306402"/>
    </source>
</evidence>
<gene>
    <name evidence="7" type="ORF">FEN17_06915</name>
</gene>
<sequence length="329" mass="37323">MKIRPIYIRIFRVVLILSIIAILWQYFRATRFSEVLPAIRKVGAGFGYILASTFTAYWLGTLSWWHCLGTEKINISKSRLFTIRHICETVGLFNPASFAGADMLKVVMLKSYDIRRETVQTSVIINRILMIASQLFLVAITATWLILNKDLGLGWQAKVGTIVFTFTILLLAAIFFKKLINAPDPDVSHKPTLWGRLWGSLNKVRAELYVFSRQHIKSMIFAFSLACLHWIVGSFEFYILLKLLGYDIFLMDALLVDMGVILVKSAGAFIPGQLGVEEIGNRMMLGLIGISSASLWLSVSVLRRSRQIFWILAGGVFYLFFTRSNKVYA</sequence>